<evidence type="ECO:0008006" key="3">
    <source>
        <dbReference type="Google" id="ProtNLM"/>
    </source>
</evidence>
<reference evidence="1 2" key="1">
    <citation type="journal article" date="2021" name="Front. Microbiol.">
        <title>Comprehensive Comparative Genomics and Phenotyping of Methylobacterium Species.</title>
        <authorList>
            <person name="Alessa O."/>
            <person name="Ogura Y."/>
            <person name="Fujitani Y."/>
            <person name="Takami H."/>
            <person name="Hayashi T."/>
            <person name="Sahin N."/>
            <person name="Tani A."/>
        </authorList>
    </citation>
    <scope>NUCLEOTIDE SEQUENCE [LARGE SCALE GENOMIC DNA]</scope>
    <source>
        <strain evidence="1 2">DSM 23679</strain>
    </source>
</reference>
<gene>
    <name evidence="1" type="ORF">AFCDBAGC_4049</name>
</gene>
<name>A0ABQ4QLU8_9HYPH</name>
<dbReference type="Proteomes" id="UP001055117">
    <property type="component" value="Unassembled WGS sequence"/>
</dbReference>
<sequence>MNLRLQPVQVATGSNDQESRLVFHDGFLVAILVQLSDLHETDAGKWFLEAGFGPVGDAHPPLFKDLDRAQAWIAEQLP</sequence>
<evidence type="ECO:0000313" key="2">
    <source>
        <dbReference type="Proteomes" id="UP001055117"/>
    </source>
</evidence>
<organism evidence="1 2">
    <name type="scientific">Methylobacterium cerastii</name>
    <dbReference type="NCBI Taxonomy" id="932741"/>
    <lineage>
        <taxon>Bacteria</taxon>
        <taxon>Pseudomonadati</taxon>
        <taxon>Pseudomonadota</taxon>
        <taxon>Alphaproteobacteria</taxon>
        <taxon>Hyphomicrobiales</taxon>
        <taxon>Methylobacteriaceae</taxon>
        <taxon>Methylobacterium</taxon>
    </lineage>
</organism>
<comment type="caution">
    <text evidence="1">The sequence shown here is derived from an EMBL/GenBank/DDBJ whole genome shotgun (WGS) entry which is preliminary data.</text>
</comment>
<proteinExistence type="predicted"/>
<protein>
    <recommendedName>
        <fullName evidence="3">STAS/SEC14 domain-containing protein</fullName>
    </recommendedName>
</protein>
<dbReference type="EMBL" id="BPQG01000069">
    <property type="protein sequence ID" value="GJD46169.1"/>
    <property type="molecule type" value="Genomic_DNA"/>
</dbReference>
<keyword evidence="2" id="KW-1185">Reference proteome</keyword>
<accession>A0ABQ4QLU8</accession>
<evidence type="ECO:0000313" key="1">
    <source>
        <dbReference type="EMBL" id="GJD46169.1"/>
    </source>
</evidence>
<dbReference type="RefSeq" id="WP_147828758.1">
    <property type="nucleotide sequence ID" value="NZ_BPQG01000069.1"/>
</dbReference>